<evidence type="ECO:0000256" key="25">
    <source>
        <dbReference type="SAM" id="Phobius"/>
    </source>
</evidence>
<accession>A0ABM9A869</accession>
<comment type="catalytic activity">
    <reaction evidence="20">
        <text>L-lysyl-glycine(out) = L-lysyl-glycine(in)</text>
        <dbReference type="Rhea" id="RHEA:79407"/>
        <dbReference type="ChEBI" id="CHEBI:191202"/>
    </reaction>
</comment>
<dbReference type="PANTHER" id="PTHR23512:SF3">
    <property type="entry name" value="MAJOR FACILITATOR SUPERFAMILY DOMAIN-CONTAINING PROTEIN 1"/>
    <property type="match status" value="1"/>
</dbReference>
<comment type="catalytic activity">
    <reaction evidence="11">
        <text>L-alpha-aminoacyl-L-histidine(out) = L-alpha-aminoacyl-L-histidine(in)</text>
        <dbReference type="Rhea" id="RHEA:79375"/>
        <dbReference type="ChEBI" id="CHEBI:229967"/>
    </reaction>
</comment>
<dbReference type="InterPro" id="IPR052187">
    <property type="entry name" value="MFSD1"/>
</dbReference>
<evidence type="ECO:0000256" key="1">
    <source>
        <dbReference type="ARBA" id="ARBA00004155"/>
    </source>
</evidence>
<keyword evidence="28" id="KW-1185">Reference proteome</keyword>
<evidence type="ECO:0000256" key="23">
    <source>
        <dbReference type="ARBA" id="ARBA00045709"/>
    </source>
</evidence>
<feature type="transmembrane region" description="Helical" evidence="25">
    <location>
        <begin position="179"/>
        <end position="198"/>
    </location>
</feature>
<evidence type="ECO:0000313" key="28">
    <source>
        <dbReference type="Proteomes" id="UP000838748"/>
    </source>
</evidence>
<dbReference type="InterPro" id="IPR020846">
    <property type="entry name" value="MFS_dom"/>
</dbReference>
<proteinExistence type="inferred from homology"/>
<feature type="transmembrane region" description="Helical" evidence="25">
    <location>
        <begin position="268"/>
        <end position="286"/>
    </location>
</feature>
<evidence type="ECO:0000256" key="10">
    <source>
        <dbReference type="ARBA" id="ARBA00044881"/>
    </source>
</evidence>
<comment type="catalytic activity">
    <reaction evidence="10">
        <text>L-alpha-aminoacyl-L-arginine(out) = L-alpha-aminoacyl-L-arginine(in)</text>
        <dbReference type="Rhea" id="RHEA:79367"/>
        <dbReference type="ChEBI" id="CHEBI:229968"/>
    </reaction>
</comment>
<evidence type="ECO:0000256" key="4">
    <source>
        <dbReference type="ARBA" id="ARBA00022692"/>
    </source>
</evidence>
<dbReference type="EMBL" id="CAKLDM010000002">
    <property type="protein sequence ID" value="CAH0541595.1"/>
    <property type="molecule type" value="Genomic_DNA"/>
</dbReference>
<evidence type="ECO:0000256" key="21">
    <source>
        <dbReference type="ARBA" id="ARBA00044985"/>
    </source>
</evidence>
<name>A0ABM9A869_9VIBR</name>
<organism evidence="27 28">
    <name type="scientific">Vibrio marisflavi CECT 7928</name>
    <dbReference type="NCBI Taxonomy" id="634439"/>
    <lineage>
        <taxon>Bacteria</taxon>
        <taxon>Pseudomonadati</taxon>
        <taxon>Pseudomonadota</taxon>
        <taxon>Gammaproteobacteria</taxon>
        <taxon>Vibrionales</taxon>
        <taxon>Vibrionaceae</taxon>
        <taxon>Vibrio</taxon>
    </lineage>
</organism>
<comment type="subcellular location">
    <subcellularLocation>
        <location evidence="1">Lysosome membrane</location>
        <topology evidence="1">Multi-pass membrane protein</topology>
    </subcellularLocation>
</comment>
<sequence>MNVKALSKDQYQESSTNYRVAWLAIALCSCFLFYKYVLQVSPSVMTGELMKAFNVNGAGLGNLAATFFYSYLVIQITSGPSLDRFGARFIGAIALFVSAAGAWIFAHATQLVWAETGRAMMGAGVAFATVTYLKVASTWFSAKRFAFLSGLVPTAVMVGAVFGQVPLAHVVSDEGWRRSLELVAVLGVILSVAFLLFVRDKKGSSNDVPMSEKVHWKDSLQVLKKPANWMLTLYSGLAFAPLAVFAGLWGNPFLTTTYHITTSQAASLTSLVFIGLGVGGPVFGLLSDYTGKRTSWMFIGGIITLVSVMAILYSHQLNHIELSVLMFLFGFGTGAFMIGFAMAKDLNSLLLAGTIVAMVNTGDAILGAITEPLVGYALDLGWHGKKVAGTPVFSTHDYVHSFSLLPIYLVLSLIFLALAAKMMKKGQYTI</sequence>
<feature type="transmembrane region" description="Helical" evidence="25">
    <location>
        <begin position="322"/>
        <end position="342"/>
    </location>
</feature>
<comment type="catalytic activity">
    <reaction evidence="12">
        <text>L-lysyl-L-alpha-amino acid(out) = L-lysyl-L-alpha-amino acid(in)</text>
        <dbReference type="Rhea" id="RHEA:79387"/>
        <dbReference type="ChEBI" id="CHEBI:229965"/>
    </reaction>
</comment>
<evidence type="ECO:0000313" key="27">
    <source>
        <dbReference type="EMBL" id="CAH0541595.1"/>
    </source>
</evidence>
<evidence type="ECO:0000256" key="2">
    <source>
        <dbReference type="ARBA" id="ARBA00008335"/>
    </source>
</evidence>
<dbReference type="Gene3D" id="1.20.1250.20">
    <property type="entry name" value="MFS general substrate transporter like domains"/>
    <property type="match status" value="2"/>
</dbReference>
<evidence type="ECO:0000256" key="3">
    <source>
        <dbReference type="ARBA" id="ARBA00022448"/>
    </source>
</evidence>
<dbReference type="SUPFAM" id="SSF103473">
    <property type="entry name" value="MFS general substrate transporter"/>
    <property type="match status" value="1"/>
</dbReference>
<evidence type="ECO:0000256" key="15">
    <source>
        <dbReference type="ARBA" id="ARBA00044899"/>
    </source>
</evidence>
<keyword evidence="4 25" id="KW-0812">Transmembrane</keyword>
<keyword evidence="5 25" id="KW-1133">Transmembrane helix</keyword>
<feature type="transmembrane region" description="Helical" evidence="25">
    <location>
        <begin position="398"/>
        <end position="420"/>
    </location>
</feature>
<dbReference type="InterPro" id="IPR036259">
    <property type="entry name" value="MFS_trans_sf"/>
</dbReference>
<comment type="catalytic activity">
    <reaction evidence="16">
        <text>L-lysyl-L-lysine(out) = L-lysyl-L-lysine(in)</text>
        <dbReference type="Rhea" id="RHEA:79403"/>
        <dbReference type="ChEBI" id="CHEBI:229956"/>
    </reaction>
</comment>
<comment type="subunit">
    <text evidence="24">Homodimer. Interacts with lysosomal protein GLMP (via lumenal domain); the interaction starts while both proteins are still in the endoplasmic reticulum and is required for stabilization of MFSD1 in lysosomes but has no direct effect on its targeting to lysosomes or transporter activity.</text>
</comment>
<comment type="catalytic activity">
    <reaction evidence="19">
        <text>L-alanyl-L-lysine(out) = L-alanyl-L-lysine(in)</text>
        <dbReference type="Rhea" id="RHEA:79415"/>
        <dbReference type="ChEBI" id="CHEBI:192470"/>
    </reaction>
</comment>
<evidence type="ECO:0000256" key="18">
    <source>
        <dbReference type="ARBA" id="ARBA00044912"/>
    </source>
</evidence>
<evidence type="ECO:0000256" key="24">
    <source>
        <dbReference type="ARBA" id="ARBA00046376"/>
    </source>
</evidence>
<evidence type="ECO:0000256" key="6">
    <source>
        <dbReference type="ARBA" id="ARBA00023136"/>
    </source>
</evidence>
<dbReference type="PROSITE" id="PS50850">
    <property type="entry name" value="MFS"/>
    <property type="match status" value="1"/>
</dbReference>
<evidence type="ECO:0000256" key="13">
    <source>
        <dbReference type="ARBA" id="ARBA00044893"/>
    </source>
</evidence>
<keyword evidence="3" id="KW-0813">Transport</keyword>
<reference evidence="27" key="1">
    <citation type="submission" date="2021-11" db="EMBL/GenBank/DDBJ databases">
        <authorList>
            <person name="Rodrigo-Torres L."/>
            <person name="Arahal R. D."/>
            <person name="Lucena T."/>
        </authorList>
    </citation>
    <scope>NUCLEOTIDE SEQUENCE</scope>
    <source>
        <strain evidence="27">CECT 7928</strain>
    </source>
</reference>
<feature type="transmembrane region" description="Helical" evidence="25">
    <location>
        <begin position="145"/>
        <end position="167"/>
    </location>
</feature>
<protein>
    <recommendedName>
        <fullName evidence="21">Lysosomal dipeptide transporter MFSD1</fullName>
    </recommendedName>
    <alternativeName>
        <fullName evidence="22">Major facilitator superfamily domain-containing protein 1</fullName>
    </alternativeName>
</protein>
<evidence type="ECO:0000256" key="12">
    <source>
        <dbReference type="ARBA" id="ARBA00044891"/>
    </source>
</evidence>
<comment type="catalytic activity">
    <reaction evidence="18">
        <text>L-histidyl-L-alpha-amino acid(out) = L-histidyl-L-alpha-amino acid(in)</text>
        <dbReference type="Rhea" id="RHEA:79379"/>
        <dbReference type="ChEBI" id="CHEBI:229964"/>
    </reaction>
</comment>
<comment type="function">
    <text evidence="23">Lysosomal dipeptide uniporter that selectively exports lysine, arginine or histidine-containing dipeptides with a net positive charge from the lysosome lumen into the cytosol. Could play a role in a specific type of protein O-glycosylation indirectly regulating macrophages migration and tissue invasion. Also essential for liver homeostasis.</text>
</comment>
<evidence type="ECO:0000256" key="11">
    <source>
        <dbReference type="ARBA" id="ARBA00044884"/>
    </source>
</evidence>
<gene>
    <name evidence="27" type="ORF">VMF7928_03659</name>
</gene>
<evidence type="ECO:0000256" key="22">
    <source>
        <dbReference type="ARBA" id="ARBA00045018"/>
    </source>
</evidence>
<feature type="transmembrane region" description="Helical" evidence="25">
    <location>
        <begin position="298"/>
        <end position="316"/>
    </location>
</feature>
<comment type="similarity">
    <text evidence="2">Belongs to the major facilitator superfamily.</text>
</comment>
<feature type="transmembrane region" description="Helical" evidence="25">
    <location>
        <begin position="349"/>
        <end position="378"/>
    </location>
</feature>
<comment type="catalytic activity">
    <reaction evidence="14">
        <text>L-aspartyl-L-lysine(out) = L-aspartyl-L-lysine(in)</text>
        <dbReference type="Rhea" id="RHEA:79411"/>
        <dbReference type="ChEBI" id="CHEBI:229953"/>
    </reaction>
</comment>
<feature type="transmembrane region" description="Helical" evidence="25">
    <location>
        <begin position="86"/>
        <end position="106"/>
    </location>
</feature>
<comment type="caution">
    <text evidence="27">The sequence shown here is derived from an EMBL/GenBank/DDBJ whole genome shotgun (WGS) entry which is preliminary data.</text>
</comment>
<evidence type="ECO:0000256" key="20">
    <source>
        <dbReference type="ARBA" id="ARBA00044924"/>
    </source>
</evidence>
<comment type="catalytic activity">
    <reaction evidence="8">
        <text>L-lysyl-L-alanine(out) = L-lysyl-L-alanine(in)</text>
        <dbReference type="Rhea" id="RHEA:79399"/>
        <dbReference type="ChEBI" id="CHEBI:229954"/>
    </reaction>
</comment>
<comment type="catalytic activity">
    <reaction evidence="13">
        <text>L-alpha-aminoacyl-L-lysine(out) = L-alpha-aminoacyl-L-lysine(in)</text>
        <dbReference type="Rhea" id="RHEA:79383"/>
        <dbReference type="ChEBI" id="CHEBI:229966"/>
    </reaction>
</comment>
<feature type="domain" description="Major facilitator superfamily (MFS) profile" evidence="26">
    <location>
        <begin position="21"/>
        <end position="424"/>
    </location>
</feature>
<evidence type="ECO:0000256" key="7">
    <source>
        <dbReference type="ARBA" id="ARBA00023228"/>
    </source>
</evidence>
<dbReference type="PROSITE" id="PS51257">
    <property type="entry name" value="PROKAR_LIPOPROTEIN"/>
    <property type="match status" value="1"/>
</dbReference>
<dbReference type="RefSeq" id="WP_237363122.1">
    <property type="nucleotide sequence ID" value="NZ_CAKLDM010000002.1"/>
</dbReference>
<feature type="transmembrane region" description="Helical" evidence="25">
    <location>
        <begin position="57"/>
        <end position="74"/>
    </location>
</feature>
<evidence type="ECO:0000256" key="9">
    <source>
        <dbReference type="ARBA" id="ARBA00044878"/>
    </source>
</evidence>
<dbReference type="Proteomes" id="UP000838748">
    <property type="component" value="Unassembled WGS sequence"/>
</dbReference>
<comment type="catalytic activity">
    <reaction evidence="17">
        <text>L-arginyl-glycine(out) = L-arginyl-glycine(in)</text>
        <dbReference type="Rhea" id="RHEA:79391"/>
        <dbReference type="ChEBI" id="CHEBI:229955"/>
    </reaction>
</comment>
<evidence type="ECO:0000256" key="16">
    <source>
        <dbReference type="ARBA" id="ARBA00044900"/>
    </source>
</evidence>
<evidence type="ECO:0000256" key="19">
    <source>
        <dbReference type="ARBA" id="ARBA00044919"/>
    </source>
</evidence>
<keyword evidence="6 25" id="KW-0472">Membrane</keyword>
<evidence type="ECO:0000256" key="8">
    <source>
        <dbReference type="ARBA" id="ARBA00044876"/>
    </source>
</evidence>
<evidence type="ECO:0000256" key="14">
    <source>
        <dbReference type="ARBA" id="ARBA00044898"/>
    </source>
</evidence>
<comment type="catalytic activity">
    <reaction evidence="9">
        <text>L-histidyl-glycine(out) = L-histidyl-glycine(in)</text>
        <dbReference type="Rhea" id="RHEA:79395"/>
        <dbReference type="ChEBI" id="CHEBI:229957"/>
    </reaction>
</comment>
<keyword evidence="7" id="KW-0458">Lysosome</keyword>
<dbReference type="InterPro" id="IPR011701">
    <property type="entry name" value="MFS"/>
</dbReference>
<feature type="transmembrane region" description="Helical" evidence="25">
    <location>
        <begin position="112"/>
        <end position="133"/>
    </location>
</feature>
<evidence type="ECO:0000259" key="26">
    <source>
        <dbReference type="PROSITE" id="PS50850"/>
    </source>
</evidence>
<dbReference type="PANTHER" id="PTHR23512">
    <property type="entry name" value="MAJOR FACILITATOR SUPERFAMILY DOMAIN-CONTAINING PROTEIN 1"/>
    <property type="match status" value="1"/>
</dbReference>
<feature type="transmembrane region" description="Helical" evidence="25">
    <location>
        <begin position="20"/>
        <end position="37"/>
    </location>
</feature>
<comment type="catalytic activity">
    <reaction evidence="15">
        <text>L-arginyl-L-alpha-amino acid(out) = L-arginyl-L-alpha-amino acid(in)</text>
        <dbReference type="Rhea" id="RHEA:79371"/>
        <dbReference type="ChEBI" id="CHEBI:84315"/>
    </reaction>
</comment>
<evidence type="ECO:0000256" key="17">
    <source>
        <dbReference type="ARBA" id="ARBA00044903"/>
    </source>
</evidence>
<feature type="transmembrane region" description="Helical" evidence="25">
    <location>
        <begin position="227"/>
        <end position="248"/>
    </location>
</feature>
<dbReference type="Pfam" id="PF07690">
    <property type="entry name" value="MFS_1"/>
    <property type="match status" value="1"/>
</dbReference>
<evidence type="ECO:0000256" key="5">
    <source>
        <dbReference type="ARBA" id="ARBA00022989"/>
    </source>
</evidence>